<dbReference type="OrthoDB" id="107033at2157"/>
<dbReference type="EMBL" id="CP002565">
    <property type="protein sequence ID" value="AEB66996.1"/>
    <property type="molecule type" value="Genomic_DNA"/>
</dbReference>
<dbReference type="SUPFAM" id="SSF52540">
    <property type="entry name" value="P-loop containing nucleoside triphosphate hydrolases"/>
    <property type="match status" value="1"/>
</dbReference>
<feature type="domain" description="Helicase HerA central" evidence="5">
    <location>
        <begin position="160"/>
        <end position="282"/>
    </location>
</feature>
<dbReference type="PANTHER" id="PTHR42957">
    <property type="entry name" value="HELICASE MJ1565-RELATED"/>
    <property type="match status" value="1"/>
</dbReference>
<evidence type="ECO:0000313" key="7">
    <source>
        <dbReference type="Proteomes" id="UP000007807"/>
    </source>
</evidence>
<reference evidence="6 7" key="1">
    <citation type="journal article" date="2011" name="J. Bacteriol.">
        <title>Complete genome sequence of Methanosaeta concilii, a specialist in aceticlastic methanogenesis.</title>
        <authorList>
            <person name="Barber R.D."/>
            <person name="Zhang L."/>
            <person name="Harnack M."/>
            <person name="Olson M.V."/>
            <person name="Kaul R."/>
            <person name="Ingram-Smith C."/>
            <person name="Smith K.S."/>
        </authorList>
    </citation>
    <scope>NUCLEOTIDE SEQUENCE [LARGE SCALE GENOMIC DNA]</scope>
    <source>
        <strain evidence="7">ATCC 5969 / DSM 3671 / JCM 10134 / NBRC 103675 / OCM 69 / GP-6</strain>
    </source>
</reference>
<protein>
    <recommendedName>
        <fullName evidence="5">Helicase HerA central domain-containing protein</fullName>
    </recommendedName>
</protein>
<organism evidence="6 7">
    <name type="scientific">Methanothrix soehngenii (strain ATCC 5969 / DSM 3671 / JCM 10134 / NBRC 103675 / OCM 69 / GP-6)</name>
    <name type="common">Methanosaeta concilii</name>
    <dbReference type="NCBI Taxonomy" id="990316"/>
    <lineage>
        <taxon>Archaea</taxon>
        <taxon>Methanobacteriati</taxon>
        <taxon>Methanobacteriota</taxon>
        <taxon>Stenosarchaea group</taxon>
        <taxon>Methanomicrobia</taxon>
        <taxon>Methanotrichales</taxon>
        <taxon>Methanotrichaceae</taxon>
        <taxon>Methanothrix</taxon>
    </lineage>
</organism>
<dbReference type="KEGG" id="mcj:MCON_0081"/>
<dbReference type="RefSeq" id="WP_013718058.1">
    <property type="nucleotide sequence ID" value="NC_015416.1"/>
</dbReference>
<dbReference type="Pfam" id="PF01935">
    <property type="entry name" value="DUF87"/>
    <property type="match status" value="1"/>
</dbReference>
<proteinExistence type="inferred from homology"/>
<name>F4BTW3_METSG</name>
<dbReference type="GeneID" id="10459887"/>
<dbReference type="GO" id="GO:0043139">
    <property type="term" value="F:5'-3' DNA helicase activity"/>
    <property type="evidence" value="ECO:0007669"/>
    <property type="project" value="UniProtKB-EC"/>
</dbReference>
<dbReference type="Proteomes" id="UP000007807">
    <property type="component" value="Chromosome"/>
</dbReference>
<evidence type="ECO:0000256" key="2">
    <source>
        <dbReference type="ARBA" id="ARBA00034617"/>
    </source>
</evidence>
<evidence type="ECO:0000256" key="4">
    <source>
        <dbReference type="ARBA" id="ARBA00048988"/>
    </source>
</evidence>
<dbReference type="AlphaFoldDB" id="F4BTW3"/>
<accession>F4BTW3</accession>
<comment type="catalytic activity">
    <reaction evidence="3">
        <text>ATP + H2O = ADP + phosphate + H(+)</text>
        <dbReference type="Rhea" id="RHEA:13065"/>
        <dbReference type="ChEBI" id="CHEBI:15377"/>
        <dbReference type="ChEBI" id="CHEBI:15378"/>
        <dbReference type="ChEBI" id="CHEBI:30616"/>
        <dbReference type="ChEBI" id="CHEBI:43474"/>
        <dbReference type="ChEBI" id="CHEBI:456216"/>
        <dbReference type="EC" id="5.6.2.3"/>
    </reaction>
</comment>
<evidence type="ECO:0000256" key="1">
    <source>
        <dbReference type="ARBA" id="ARBA00007816"/>
    </source>
</evidence>
<dbReference type="InterPro" id="IPR027417">
    <property type="entry name" value="P-loop_NTPase"/>
</dbReference>
<gene>
    <name evidence="6" type="ordered locus">MCON_0081</name>
</gene>
<evidence type="ECO:0000259" key="5">
    <source>
        <dbReference type="Pfam" id="PF01935"/>
    </source>
</evidence>
<comment type="catalytic activity">
    <reaction evidence="4">
        <text>ATP + H2O = ADP + phosphate + H(+)</text>
        <dbReference type="Rhea" id="RHEA:13065"/>
        <dbReference type="ChEBI" id="CHEBI:15377"/>
        <dbReference type="ChEBI" id="CHEBI:15378"/>
        <dbReference type="ChEBI" id="CHEBI:30616"/>
        <dbReference type="ChEBI" id="CHEBI:43474"/>
        <dbReference type="ChEBI" id="CHEBI:456216"/>
        <dbReference type="EC" id="5.6.2.4"/>
    </reaction>
</comment>
<comment type="similarity">
    <text evidence="1">Belongs to the HerA family.</text>
</comment>
<dbReference type="InParanoid" id="F4BTW3"/>
<dbReference type="PANTHER" id="PTHR42957:SF1">
    <property type="entry name" value="HELICASE MJ1565-RELATED"/>
    <property type="match status" value="1"/>
</dbReference>
<comment type="catalytic activity">
    <reaction evidence="2">
        <text>Couples ATP hydrolysis with the unwinding of duplex DNA by translocating in the 3'-5' direction.</text>
        <dbReference type="EC" id="5.6.2.4"/>
    </reaction>
</comment>
<dbReference type="Gene3D" id="3.40.50.300">
    <property type="entry name" value="P-loop containing nucleotide triphosphate hydrolases"/>
    <property type="match status" value="2"/>
</dbReference>
<keyword evidence="7" id="KW-1185">Reference proteome</keyword>
<dbReference type="HOGENOM" id="CLU_023842_1_1_2"/>
<evidence type="ECO:0000313" key="6">
    <source>
        <dbReference type="EMBL" id="AEB66996.1"/>
    </source>
</evidence>
<dbReference type="STRING" id="990316.MCON_0081"/>
<evidence type="ECO:0000256" key="3">
    <source>
        <dbReference type="ARBA" id="ARBA00048954"/>
    </source>
</evidence>
<dbReference type="InterPro" id="IPR008571">
    <property type="entry name" value="HerA-like"/>
</dbReference>
<sequence length="580" mass="64219">MSDLDERLRRLAQKGILRPELRVGVVSFVKSYVAHINLRDAGNPSGTHFEGGRYGKGEVGEFILVEGQRSILLGRIMEVRLPDGERQIIGQDYAGSNELDAIGHIQLLGSISMVDFHFTAGVDTYPRLGDRVYAAPHQLIALIPYLMIRTGDGDTPVQLELGAVGDANESKVSITPEKLFGRHCAILGATGGGKSWTTARIIEECIKHKGKIILLDATGEYGEFSGDEVMHCYLGMPVYKPETSIACSLPPTSFQESDFMALFLPSGKVQGPKLREAIRSLRLAMLCPELAEGGLIFKANKSKIDINQRLSEEAIGERVDNPNQGFDVTLLARQIEQECVYPTEFGKNSQKWGNYDSSSYSYCLSLIIRINAVISSAAYECVFGRSTDKAITDAISEFLREDQRLLCICLSGIQHEFNAREIIANTIGRYLLYLARKGDFKANPAVVVVDEAHHFLGRQIGSEDMFSRLDAFELIAKEGRKFGLCICLATQRPRDITEGVLSQMGTLVVHRLTNDRDREIVERACGEIDLSASSFLPNLQPGEAAIIGIDFPFPLAIRINKPSYRPRSDGPNYQKHWKAE</sequence>
<dbReference type="InterPro" id="IPR002789">
    <property type="entry name" value="HerA_central"/>
</dbReference>
<dbReference type="GO" id="GO:0043138">
    <property type="term" value="F:3'-5' DNA helicase activity"/>
    <property type="evidence" value="ECO:0007669"/>
    <property type="project" value="UniProtKB-EC"/>
</dbReference>